<dbReference type="PANTHER" id="PTHR24123:SF33">
    <property type="entry name" value="PROTEIN HOS4"/>
    <property type="match status" value="1"/>
</dbReference>
<dbReference type="PROSITE" id="PS50088">
    <property type="entry name" value="ANK_REPEAT"/>
    <property type="match status" value="1"/>
</dbReference>
<sequence>MAVGAGKTGAVRLLFEAGAEPWPLTVFNRPPLSMPSARLRLKVVKPFVAHVEARRERRAAAHTEQMEVKIRRKSTSSDGNNVEAATGGGVEEDRNQLSEALLITASWGEERVVALLLDAGAGKNYPDARGDTLLLDAGACHLNSGADPTVVGGSYGTLLGAAALRAPVDTLDFVLGKGPGDGGVGLSVTMTGREGRNAAHMAIARKDGGNAQDTMDKLELLTGCDGGANPLGALDHIGRRPLHLAAAAGRTAVVMYLLNRGEDGHINDADADDWTPCGRTFSATAGAATNAQLRPLL</sequence>
<gene>
    <name evidence="6" type="primary">20353668</name>
    <name evidence="5" type="ORF">GGTG_13210</name>
</gene>
<dbReference type="EnsemblFungi" id="EJT69594">
    <property type="protein sequence ID" value="EJT69594"/>
    <property type="gene ID" value="GGTG_13210"/>
</dbReference>
<feature type="region of interest" description="Disordered" evidence="4">
    <location>
        <begin position="58"/>
        <end position="90"/>
    </location>
</feature>
<dbReference type="SMART" id="SM00248">
    <property type="entry name" value="ANK"/>
    <property type="match status" value="2"/>
</dbReference>
<evidence type="ECO:0000256" key="1">
    <source>
        <dbReference type="ARBA" id="ARBA00022737"/>
    </source>
</evidence>
<dbReference type="HOGENOM" id="CLU_937030_0_0_1"/>
<name>J3PI82_GAET3</name>
<feature type="repeat" description="ANK" evidence="3">
    <location>
        <begin position="237"/>
        <end position="269"/>
    </location>
</feature>
<dbReference type="PROSITE" id="PS50297">
    <property type="entry name" value="ANK_REP_REGION"/>
    <property type="match status" value="1"/>
</dbReference>
<reference evidence="5" key="3">
    <citation type="submission" date="2010-09" db="EMBL/GenBank/DDBJ databases">
        <title>Annotation of Gaeumannomyces graminis var. tritici R3-111a-1.</title>
        <authorList>
            <consortium name="The Broad Institute Genome Sequencing Platform"/>
            <person name="Ma L.-J."/>
            <person name="Dead R."/>
            <person name="Young S.K."/>
            <person name="Zeng Q."/>
            <person name="Gargeya S."/>
            <person name="Fitzgerald M."/>
            <person name="Haas B."/>
            <person name="Abouelleil A."/>
            <person name="Alvarado L."/>
            <person name="Arachchi H.M."/>
            <person name="Berlin A."/>
            <person name="Brown A."/>
            <person name="Chapman S.B."/>
            <person name="Chen Z."/>
            <person name="Dunbar C."/>
            <person name="Freedman E."/>
            <person name="Gearin G."/>
            <person name="Gellesch M."/>
            <person name="Goldberg J."/>
            <person name="Griggs A."/>
            <person name="Gujja S."/>
            <person name="Heiman D."/>
            <person name="Howarth C."/>
            <person name="Larson L."/>
            <person name="Lui A."/>
            <person name="MacDonald P.J.P."/>
            <person name="Mehta T."/>
            <person name="Montmayeur A."/>
            <person name="Murphy C."/>
            <person name="Neiman D."/>
            <person name="Pearson M."/>
            <person name="Priest M."/>
            <person name="Roberts A."/>
            <person name="Saif S."/>
            <person name="Shea T."/>
            <person name="Shenoy N."/>
            <person name="Sisk P."/>
            <person name="Stolte C."/>
            <person name="Sykes S."/>
            <person name="Yandava C."/>
            <person name="Wortman J."/>
            <person name="Nusbaum C."/>
            <person name="Birren B."/>
        </authorList>
    </citation>
    <scope>NUCLEOTIDE SEQUENCE</scope>
    <source>
        <strain evidence="5">R3-111a-1</strain>
    </source>
</reference>
<evidence type="ECO:0000313" key="5">
    <source>
        <dbReference type="EMBL" id="EJT69594.1"/>
    </source>
</evidence>
<dbReference type="EMBL" id="GL385404">
    <property type="protein sequence ID" value="EJT69594.1"/>
    <property type="molecule type" value="Genomic_DNA"/>
</dbReference>
<dbReference type="Gene3D" id="1.25.40.20">
    <property type="entry name" value="Ankyrin repeat-containing domain"/>
    <property type="match status" value="2"/>
</dbReference>
<dbReference type="InterPro" id="IPR002110">
    <property type="entry name" value="Ankyrin_rpt"/>
</dbReference>
<dbReference type="GeneID" id="20353668"/>
<reference evidence="5" key="2">
    <citation type="submission" date="2010-07" db="EMBL/GenBank/DDBJ databases">
        <authorList>
            <consortium name="The Broad Institute Genome Sequencing Platform"/>
            <consortium name="Broad Institute Genome Sequencing Center for Infectious Disease"/>
            <person name="Ma L.-J."/>
            <person name="Dead R."/>
            <person name="Young S."/>
            <person name="Zeng Q."/>
            <person name="Koehrsen M."/>
            <person name="Alvarado L."/>
            <person name="Berlin A."/>
            <person name="Chapman S.B."/>
            <person name="Chen Z."/>
            <person name="Freedman E."/>
            <person name="Gellesch M."/>
            <person name="Goldberg J."/>
            <person name="Griggs A."/>
            <person name="Gujja S."/>
            <person name="Heilman E.R."/>
            <person name="Heiman D."/>
            <person name="Hepburn T."/>
            <person name="Howarth C."/>
            <person name="Jen D."/>
            <person name="Larson L."/>
            <person name="Mehta T."/>
            <person name="Neiman D."/>
            <person name="Pearson M."/>
            <person name="Roberts A."/>
            <person name="Saif S."/>
            <person name="Shea T."/>
            <person name="Shenoy N."/>
            <person name="Sisk P."/>
            <person name="Stolte C."/>
            <person name="Sykes S."/>
            <person name="Walk T."/>
            <person name="White J."/>
            <person name="Yandava C."/>
            <person name="Haas B."/>
            <person name="Nusbaum C."/>
            <person name="Birren B."/>
        </authorList>
    </citation>
    <scope>NUCLEOTIDE SEQUENCE</scope>
    <source>
        <strain evidence="5">R3-111a-1</strain>
    </source>
</reference>
<dbReference type="RefSeq" id="XP_009229379.1">
    <property type="nucleotide sequence ID" value="XM_009231115.1"/>
</dbReference>
<dbReference type="InterPro" id="IPR036770">
    <property type="entry name" value="Ankyrin_rpt-contain_sf"/>
</dbReference>
<dbReference type="InterPro" id="IPR051165">
    <property type="entry name" value="Multifunctional_ANK_Repeat"/>
</dbReference>
<evidence type="ECO:0000256" key="3">
    <source>
        <dbReference type="PROSITE-ProRule" id="PRU00023"/>
    </source>
</evidence>
<dbReference type="Pfam" id="PF00023">
    <property type="entry name" value="Ank"/>
    <property type="match status" value="1"/>
</dbReference>
<dbReference type="SUPFAM" id="SSF48403">
    <property type="entry name" value="Ankyrin repeat"/>
    <property type="match status" value="1"/>
</dbReference>
<protein>
    <submittedName>
        <fullName evidence="5 6">Uncharacterized protein</fullName>
    </submittedName>
</protein>
<evidence type="ECO:0000256" key="2">
    <source>
        <dbReference type="ARBA" id="ARBA00023043"/>
    </source>
</evidence>
<keyword evidence="2 3" id="KW-0040">ANK repeat</keyword>
<proteinExistence type="predicted"/>
<evidence type="ECO:0000256" key="4">
    <source>
        <dbReference type="SAM" id="MobiDB-lite"/>
    </source>
</evidence>
<evidence type="ECO:0000313" key="6">
    <source>
        <dbReference type="EnsemblFungi" id="EJT69594"/>
    </source>
</evidence>
<keyword evidence="7" id="KW-1185">Reference proteome</keyword>
<reference evidence="7" key="1">
    <citation type="submission" date="2010-07" db="EMBL/GenBank/DDBJ databases">
        <title>The genome sequence of Gaeumannomyces graminis var. tritici strain R3-111a-1.</title>
        <authorList>
            <consortium name="The Broad Institute Genome Sequencing Platform"/>
            <person name="Ma L.-J."/>
            <person name="Dead R."/>
            <person name="Young S."/>
            <person name="Zeng Q."/>
            <person name="Koehrsen M."/>
            <person name="Alvarado L."/>
            <person name="Berlin A."/>
            <person name="Chapman S.B."/>
            <person name="Chen Z."/>
            <person name="Freedman E."/>
            <person name="Gellesch M."/>
            <person name="Goldberg J."/>
            <person name="Griggs A."/>
            <person name="Gujja S."/>
            <person name="Heilman E.R."/>
            <person name="Heiman D."/>
            <person name="Hepburn T."/>
            <person name="Howarth C."/>
            <person name="Jen D."/>
            <person name="Larson L."/>
            <person name="Mehta T."/>
            <person name="Neiman D."/>
            <person name="Pearson M."/>
            <person name="Roberts A."/>
            <person name="Saif S."/>
            <person name="Shea T."/>
            <person name="Shenoy N."/>
            <person name="Sisk P."/>
            <person name="Stolte C."/>
            <person name="Sykes S."/>
            <person name="Walk T."/>
            <person name="White J."/>
            <person name="Yandava C."/>
            <person name="Haas B."/>
            <person name="Nusbaum C."/>
            <person name="Birren B."/>
        </authorList>
    </citation>
    <scope>NUCLEOTIDE SEQUENCE [LARGE SCALE GENOMIC DNA]</scope>
    <source>
        <strain evidence="7">R3-111a-1</strain>
    </source>
</reference>
<reference evidence="6" key="4">
    <citation type="journal article" date="2015" name="G3 (Bethesda)">
        <title>Genome sequences of three phytopathogenic species of the Magnaporthaceae family of fungi.</title>
        <authorList>
            <person name="Okagaki L.H."/>
            <person name="Nunes C.C."/>
            <person name="Sailsbery J."/>
            <person name="Clay B."/>
            <person name="Brown D."/>
            <person name="John T."/>
            <person name="Oh Y."/>
            <person name="Young N."/>
            <person name="Fitzgerald M."/>
            <person name="Haas B.J."/>
            <person name="Zeng Q."/>
            <person name="Young S."/>
            <person name="Adiconis X."/>
            <person name="Fan L."/>
            <person name="Levin J.Z."/>
            <person name="Mitchell T.K."/>
            <person name="Okubara P.A."/>
            <person name="Farman M.L."/>
            <person name="Kohn L.M."/>
            <person name="Birren B."/>
            <person name="Ma L.-J."/>
            <person name="Dean R.A."/>
        </authorList>
    </citation>
    <scope>NUCLEOTIDE SEQUENCE</scope>
    <source>
        <strain evidence="6">R3-111a-1</strain>
    </source>
</reference>
<dbReference type="OrthoDB" id="4775026at2759"/>
<dbReference type="Proteomes" id="UP000006039">
    <property type="component" value="Unassembled WGS sequence"/>
</dbReference>
<dbReference type="VEuPathDB" id="FungiDB:GGTG_13210"/>
<dbReference type="AlphaFoldDB" id="J3PI82"/>
<feature type="compositionally biased region" description="Basic and acidic residues" evidence="4">
    <location>
        <begin position="58"/>
        <end position="69"/>
    </location>
</feature>
<accession>J3PI82</accession>
<evidence type="ECO:0000313" key="7">
    <source>
        <dbReference type="Proteomes" id="UP000006039"/>
    </source>
</evidence>
<dbReference type="eggNOG" id="ENOG502RN71">
    <property type="taxonomic scope" value="Eukaryota"/>
</dbReference>
<reference evidence="6" key="5">
    <citation type="submission" date="2018-04" db="UniProtKB">
        <authorList>
            <consortium name="EnsemblFungi"/>
        </authorList>
    </citation>
    <scope>IDENTIFICATION</scope>
    <source>
        <strain evidence="6">R3-111a-1</strain>
    </source>
</reference>
<keyword evidence="1" id="KW-0677">Repeat</keyword>
<organism evidence="5">
    <name type="scientific">Gaeumannomyces tritici (strain R3-111a-1)</name>
    <name type="common">Wheat and barley take-all root rot fungus</name>
    <name type="synonym">Gaeumannomyces graminis var. tritici</name>
    <dbReference type="NCBI Taxonomy" id="644352"/>
    <lineage>
        <taxon>Eukaryota</taxon>
        <taxon>Fungi</taxon>
        <taxon>Dikarya</taxon>
        <taxon>Ascomycota</taxon>
        <taxon>Pezizomycotina</taxon>
        <taxon>Sordariomycetes</taxon>
        <taxon>Sordariomycetidae</taxon>
        <taxon>Magnaporthales</taxon>
        <taxon>Magnaporthaceae</taxon>
        <taxon>Gaeumannomyces</taxon>
    </lineage>
</organism>
<dbReference type="STRING" id="644352.J3PI82"/>
<dbReference type="PANTHER" id="PTHR24123">
    <property type="entry name" value="ANKYRIN REPEAT-CONTAINING"/>
    <property type="match status" value="1"/>
</dbReference>